<dbReference type="Proteomes" id="UP001189429">
    <property type="component" value="Unassembled WGS sequence"/>
</dbReference>
<feature type="region of interest" description="Disordered" evidence="1">
    <location>
        <begin position="53"/>
        <end position="96"/>
    </location>
</feature>
<evidence type="ECO:0000256" key="1">
    <source>
        <dbReference type="SAM" id="MobiDB-lite"/>
    </source>
</evidence>
<keyword evidence="3" id="KW-1185">Reference proteome</keyword>
<feature type="region of interest" description="Disordered" evidence="1">
    <location>
        <begin position="1"/>
        <end position="34"/>
    </location>
</feature>
<proteinExistence type="predicted"/>
<organism evidence="2 3">
    <name type="scientific">Prorocentrum cordatum</name>
    <dbReference type="NCBI Taxonomy" id="2364126"/>
    <lineage>
        <taxon>Eukaryota</taxon>
        <taxon>Sar</taxon>
        <taxon>Alveolata</taxon>
        <taxon>Dinophyceae</taxon>
        <taxon>Prorocentrales</taxon>
        <taxon>Prorocentraceae</taxon>
        <taxon>Prorocentrum</taxon>
    </lineage>
</organism>
<name>A0ABN9SBB4_9DINO</name>
<dbReference type="EMBL" id="CAUYUJ010009781">
    <property type="protein sequence ID" value="CAK0827664.1"/>
    <property type="molecule type" value="Genomic_DNA"/>
</dbReference>
<gene>
    <name evidence="2" type="ORF">PCOR1329_LOCUS27146</name>
</gene>
<feature type="non-terminal residue" evidence="2">
    <location>
        <position position="96"/>
    </location>
</feature>
<protein>
    <submittedName>
        <fullName evidence="2">Uncharacterized protein</fullName>
    </submittedName>
</protein>
<sequence>MSSRRWRSGAEKEEKEEEEERMHGYSHTVRSAAHSRVRASCARATYVTKAPAVGDLPSAPAKWSRRARASRGPRAAKGALAPTRLPQLVTCDPPRK</sequence>
<evidence type="ECO:0000313" key="2">
    <source>
        <dbReference type="EMBL" id="CAK0827664.1"/>
    </source>
</evidence>
<comment type="caution">
    <text evidence="2">The sequence shown here is derived from an EMBL/GenBank/DDBJ whole genome shotgun (WGS) entry which is preliminary data.</text>
</comment>
<reference evidence="2" key="1">
    <citation type="submission" date="2023-10" db="EMBL/GenBank/DDBJ databases">
        <authorList>
            <person name="Chen Y."/>
            <person name="Shah S."/>
            <person name="Dougan E. K."/>
            <person name="Thang M."/>
            <person name="Chan C."/>
        </authorList>
    </citation>
    <scope>NUCLEOTIDE SEQUENCE [LARGE SCALE GENOMIC DNA]</scope>
</reference>
<evidence type="ECO:0000313" key="3">
    <source>
        <dbReference type="Proteomes" id="UP001189429"/>
    </source>
</evidence>
<accession>A0ABN9SBB4</accession>